<reference evidence="3" key="1">
    <citation type="submission" date="2016-01" db="EMBL/GenBank/DDBJ databases">
        <title>Draft genome of Chromobacterium sp. F49.</title>
        <authorList>
            <person name="Hong K.W."/>
        </authorList>
    </citation>
    <scope>NUCLEOTIDE SEQUENCE [LARGE SCALE GENOMIC DNA]</scope>
    <source>
        <strain evidence="3">M63</strain>
    </source>
</reference>
<dbReference type="PANTHER" id="PTHR42957">
    <property type="entry name" value="HELICASE MJ1565-RELATED"/>
    <property type="match status" value="1"/>
</dbReference>
<feature type="region of interest" description="Disordered" evidence="1">
    <location>
        <begin position="793"/>
        <end position="1046"/>
    </location>
</feature>
<dbReference type="AlphaFoldDB" id="A0A165R2X9"/>
<accession>A0A165R2X9</accession>
<name>A0A165R2X9_9BACL</name>
<comment type="caution">
    <text evidence="2">The sequence shown here is derived from an EMBL/GenBank/DDBJ whole genome shotgun (WGS) entry which is preliminary data.</text>
</comment>
<dbReference type="InterPro" id="IPR008571">
    <property type="entry name" value="HerA-like"/>
</dbReference>
<feature type="compositionally biased region" description="Basic and acidic residues" evidence="1">
    <location>
        <begin position="793"/>
        <end position="802"/>
    </location>
</feature>
<gene>
    <name evidence="2" type="ORF">AV654_19495</name>
</gene>
<organism evidence="2 3">
    <name type="scientific">Paenibacillus elgii</name>
    <dbReference type="NCBI Taxonomy" id="189691"/>
    <lineage>
        <taxon>Bacteria</taxon>
        <taxon>Bacillati</taxon>
        <taxon>Bacillota</taxon>
        <taxon>Bacilli</taxon>
        <taxon>Bacillales</taxon>
        <taxon>Paenibacillaceae</taxon>
        <taxon>Paenibacillus</taxon>
    </lineage>
</organism>
<dbReference type="Proteomes" id="UP000076563">
    <property type="component" value="Unassembled WGS sequence"/>
</dbReference>
<keyword evidence="3" id="KW-1185">Reference proteome</keyword>
<evidence type="ECO:0008006" key="4">
    <source>
        <dbReference type="Google" id="ProtNLM"/>
    </source>
</evidence>
<evidence type="ECO:0000313" key="2">
    <source>
        <dbReference type="EMBL" id="KZE78162.1"/>
    </source>
</evidence>
<sequence>MLVHRDHRMSYFEDETMLAEILEVLWRPWYRRVIKWPWFAWEIEADSNEILYYFWASSELVGEEIRKKILGKHPSMEITRVKEKEIALDGCGFVAASSMKLEDDYPVPIKSFFNEIIDSQAAIVNSISDLKEGQKCLIQILAQPAVNCQGQFDKALEIIKSWDAEKEFKKRELFETNVFGKQTKLLADCQIRIMAGAEDKMEGRRILSEVSRSFGQFTSEALNGLKPVERWMHIKPLILFDIRHRLFPIVRRMKKRMILNIEELSGIVRLPSEKVQIARLTRLRMKAVEAPPGVQEIEKKVKSEGVGSRYIHLGVNHFRMKTNQVYMDLHNLRNHVNIVGGSGVGKTTFLVDTIMELCERKVAGMPFGFCLIDPLGGLAQEVGTNLPKELWPVVNYIQPNPTATKHFPLNIFDVDFSATYHSVSKNIADAIGRIWPEGWGVRPEKNFLYGGIALQRYGEPSIINMERILRDASFCKAVAQHLERLPDFEQKDVIIEYLYKLVDLSVPKAAQMRMKSELTESTLNKLDHFALSTVLNGAMGAATCGIRWLESMNRGYINIIDLSKIENDHEKKMIGSLALTMNQQAAISRVSIDDNFLYPIIVDEYHMFIEANPKVVKEMADTTRQKNVPLVLAAQGTVTQLDATVVDAVFRNFNTHIAFRVNHEKDAKFVADNFNDPNITDRDYQSTPENFAYVRLNLGRSTSTPFSIMANAPKYSSANKEVIQQLVDTSIDRAMIREEERQQELAGMRSKKTPAEQASSSGEAMETKLIPGQEASEAQLPDQMEVRRVIPEDSKEAKEGISEVHPAAGVEPVIEQRSNQDDLEDPNQGTGDSERLSYTEEEILELLKPFSKNDDSHDSEEGAEAGEPAADAQETSSDDMVSKEIADVFLQDNPEANADPQSSQICNQTSESDQDKDAAAMKEQSFAGEVSGLSGEDISDKQAEQHAVPLQVASEKEVERGVMAAAVREEKTSSDEEEDFGLNFDAFRPKQASKPAEVKEKPGADEEEDFGVNLNAFGSKTKTKPVEGPLNQTKGKGNNNGWTFGE</sequence>
<feature type="compositionally biased region" description="Low complexity" evidence="1">
    <location>
        <begin position="865"/>
        <end position="874"/>
    </location>
</feature>
<feature type="compositionally biased region" description="Polar residues" evidence="1">
    <location>
        <begin position="899"/>
        <end position="911"/>
    </location>
</feature>
<evidence type="ECO:0000313" key="3">
    <source>
        <dbReference type="Proteomes" id="UP000076563"/>
    </source>
</evidence>
<feature type="region of interest" description="Disordered" evidence="1">
    <location>
        <begin position="741"/>
        <end position="765"/>
    </location>
</feature>
<proteinExistence type="predicted"/>
<dbReference type="EMBL" id="LQRA01000057">
    <property type="protein sequence ID" value="KZE78162.1"/>
    <property type="molecule type" value="Genomic_DNA"/>
</dbReference>
<dbReference type="PANTHER" id="PTHR42957:SF1">
    <property type="entry name" value="HELICASE MJ1565-RELATED"/>
    <property type="match status" value="1"/>
</dbReference>
<evidence type="ECO:0000256" key="1">
    <source>
        <dbReference type="SAM" id="MobiDB-lite"/>
    </source>
</evidence>
<dbReference type="SUPFAM" id="SSF52540">
    <property type="entry name" value="P-loop containing nucleoside triphosphate hydrolases"/>
    <property type="match status" value="1"/>
</dbReference>
<protein>
    <recommendedName>
        <fullName evidence="4">Helicase HerA central domain-containing protein</fullName>
    </recommendedName>
</protein>
<feature type="compositionally biased region" description="Basic and acidic residues" evidence="1">
    <location>
        <begin position="851"/>
        <end position="860"/>
    </location>
</feature>
<dbReference type="InterPro" id="IPR027417">
    <property type="entry name" value="P-loop_NTPase"/>
</dbReference>
<feature type="compositionally biased region" description="Polar residues" evidence="1">
    <location>
        <begin position="1030"/>
        <end position="1046"/>
    </location>
</feature>
<dbReference type="Gene3D" id="3.40.50.300">
    <property type="entry name" value="P-loop containing nucleotide triphosphate hydrolases"/>
    <property type="match status" value="2"/>
</dbReference>